<keyword evidence="1" id="KW-1133">Transmembrane helix</keyword>
<gene>
    <name evidence="2" type="ORF">D5366_05510</name>
</gene>
<feature type="transmembrane region" description="Helical" evidence="1">
    <location>
        <begin position="309"/>
        <end position="328"/>
    </location>
</feature>
<feature type="transmembrane region" description="Helical" evidence="1">
    <location>
        <begin position="285"/>
        <end position="303"/>
    </location>
</feature>
<evidence type="ECO:0000313" key="2">
    <source>
        <dbReference type="EMBL" id="QDH24772.1"/>
    </source>
</evidence>
<dbReference type="EMBL" id="CP032485">
    <property type="protein sequence ID" value="QDH24772.1"/>
    <property type="molecule type" value="Genomic_DNA"/>
</dbReference>
<evidence type="ECO:0000313" key="3">
    <source>
        <dbReference type="Proteomes" id="UP000317214"/>
    </source>
</evidence>
<dbReference type="Proteomes" id="UP000317214">
    <property type="component" value="Chromosome"/>
</dbReference>
<feature type="transmembrane region" description="Helical" evidence="1">
    <location>
        <begin position="109"/>
        <end position="130"/>
    </location>
</feature>
<feature type="transmembrane region" description="Helical" evidence="1">
    <location>
        <begin position="165"/>
        <end position="181"/>
    </location>
</feature>
<sequence length="494" mass="55498">MKTVFLNRKLFYLIILTALSFLYLFINIHYPINSDSISTLIISKDILHGNILLHGWELSAQSFYLTEILPYALLFGAAGWHLSFYYLVPALMWSIVIMLTATLSGKNILWGWPFLALLAVPSFWAVPLILSPCYHVGGYILMLLFWVIINKYPKLIQFDFSLKNAAIWSLISIFTALFMASDDLIKYCLTLPLIAACVLKTITSNKLTHPALALSMLCALGLEHAVKNALTHNGAFHVPGLWSSSFASKDRAAYNASVLLSGALNFFDADFLGKPISLLGTGRQIVHAVLAAVTLLFFCKSAINYKKWNIFQITSGLSFCIMIFAFIFSEITIDEKSFRYLIFPYLIILITSIQTTNLNFYSKILISFIGIVSIFLSYPKIDTLDYAKANNNYAINRYLASKNLSKGFGLYWIAAANSVPNVIRIAPVEFSQKRLKAAHTLTKPEWYADGGRFVLCNTEEEALKLEKAYGPADVTKIDNVFVTIWDHNITIPNE</sequence>
<evidence type="ECO:0000256" key="1">
    <source>
        <dbReference type="SAM" id="Phobius"/>
    </source>
</evidence>
<feature type="transmembrane region" description="Helical" evidence="1">
    <location>
        <begin position="12"/>
        <end position="30"/>
    </location>
</feature>
<keyword evidence="3" id="KW-1185">Reference proteome</keyword>
<feature type="transmembrane region" description="Helical" evidence="1">
    <location>
        <begin position="337"/>
        <end position="354"/>
    </location>
</feature>
<accession>A0A4Y6V3T1</accession>
<feature type="transmembrane region" description="Helical" evidence="1">
    <location>
        <begin position="136"/>
        <end position="153"/>
    </location>
</feature>
<evidence type="ECO:0008006" key="4">
    <source>
        <dbReference type="Google" id="ProtNLM"/>
    </source>
</evidence>
<protein>
    <recommendedName>
        <fullName evidence="4">Glycosyltransferase RgtA/B/C/D-like domain-containing protein</fullName>
    </recommendedName>
</protein>
<feature type="transmembrane region" description="Helical" evidence="1">
    <location>
        <begin position="68"/>
        <end position="88"/>
    </location>
</feature>
<reference evidence="2 3" key="1">
    <citation type="submission" date="2018-09" db="EMBL/GenBank/DDBJ databases">
        <title>The complete genome sequence of Neokomagataea tanensis NBRC 106556(T).</title>
        <authorList>
            <person name="Chua K.-O."/>
            <person name="See-Too W.-S."/>
            <person name="Hong K.-W."/>
            <person name="Yin W.-F."/>
            <person name="Chan K.-G."/>
        </authorList>
    </citation>
    <scope>NUCLEOTIDE SEQUENCE [LARGE SCALE GENOMIC DNA]</scope>
    <source>
        <strain evidence="3">AH13 \ NBRC 106556</strain>
    </source>
</reference>
<name>A0A4Y6V3T1_9PROT</name>
<dbReference type="KEGG" id="ntn:D5366_05510"/>
<proteinExistence type="predicted"/>
<keyword evidence="1" id="KW-0812">Transmembrane</keyword>
<dbReference type="RefSeq" id="WP_141492615.1">
    <property type="nucleotide sequence ID" value="NZ_CP032485.1"/>
</dbReference>
<keyword evidence="1" id="KW-0472">Membrane</keyword>
<feature type="transmembrane region" description="Helical" evidence="1">
    <location>
        <begin position="360"/>
        <end position="378"/>
    </location>
</feature>
<dbReference type="AlphaFoldDB" id="A0A4Y6V3T1"/>
<organism evidence="2 3">
    <name type="scientific">Neokomagataea tanensis</name>
    <dbReference type="NCBI Taxonomy" id="661191"/>
    <lineage>
        <taxon>Bacteria</taxon>
        <taxon>Pseudomonadati</taxon>
        <taxon>Pseudomonadota</taxon>
        <taxon>Alphaproteobacteria</taxon>
        <taxon>Acetobacterales</taxon>
        <taxon>Acetobacteraceae</taxon>
        <taxon>Neokomagataea</taxon>
    </lineage>
</organism>
<dbReference type="OrthoDB" id="6638213at2"/>